<protein>
    <recommendedName>
        <fullName evidence="2">Integrase p58-like C-terminal domain-containing protein</fullName>
    </recommendedName>
</protein>
<dbReference type="GO" id="GO:0010761">
    <property type="term" value="P:fibroblast migration"/>
    <property type="evidence" value="ECO:0007669"/>
    <property type="project" value="TreeGrafter"/>
</dbReference>
<evidence type="ECO:0000259" key="2">
    <source>
        <dbReference type="Pfam" id="PF22938"/>
    </source>
</evidence>
<dbReference type="PANTHER" id="PTHR45734">
    <property type="entry name" value="TENSIN"/>
    <property type="match status" value="1"/>
</dbReference>
<reference evidence="3 4" key="1">
    <citation type="submission" date="2018-11" db="EMBL/GenBank/DDBJ databases">
        <authorList>
            <person name="Lopez-Roques C."/>
            <person name="Donnadieu C."/>
            <person name="Bouchez O."/>
            <person name="Klopp C."/>
            <person name="Cabau C."/>
            <person name="Zahm M."/>
        </authorList>
    </citation>
    <scope>NUCLEOTIDE SEQUENCE [LARGE SCALE GENOMIC DNA]</scope>
    <source>
        <strain evidence="3">RS831</strain>
        <tissue evidence="3">Whole body</tissue>
    </source>
</reference>
<evidence type="ECO:0000313" key="3">
    <source>
        <dbReference type="EMBL" id="RVE58463.1"/>
    </source>
</evidence>
<name>A0A437C7H8_ORYJA</name>
<feature type="region of interest" description="Disordered" evidence="1">
    <location>
        <begin position="29"/>
        <end position="53"/>
    </location>
</feature>
<evidence type="ECO:0000256" key="1">
    <source>
        <dbReference type="SAM" id="MobiDB-lite"/>
    </source>
</evidence>
<sequence>MATAVFQVSSPCVPAANYELAPSSDLSLKHVDTMGSTKSSKSMESRRRPSRSTSLLQALDETYELDLVYITERIISVSFPGSVEEQSYAVNLREVASMLRSKHGHNYLRRRGLSPKLMHHWQGPGEIVARITEVVYRVRMPGHGRLVVLHRDRLAPYHPLAGGEDHSSPSVPPPDRGSDTQSLGSGGVGDPPGRPMRIRRRPGHLADFVLED</sequence>
<dbReference type="Proteomes" id="UP000283210">
    <property type="component" value="Chromosome 21"/>
</dbReference>
<proteinExistence type="predicted"/>
<dbReference type="PANTHER" id="PTHR45734:SF3">
    <property type="entry name" value="TENSIN-1"/>
    <property type="match status" value="1"/>
</dbReference>
<keyword evidence="4" id="KW-1185">Reference proteome</keyword>
<organism evidence="3 4">
    <name type="scientific">Oryzias javanicus</name>
    <name type="common">Javanese ricefish</name>
    <name type="synonym">Aplocheilus javanicus</name>
    <dbReference type="NCBI Taxonomy" id="123683"/>
    <lineage>
        <taxon>Eukaryota</taxon>
        <taxon>Metazoa</taxon>
        <taxon>Chordata</taxon>
        <taxon>Craniata</taxon>
        <taxon>Vertebrata</taxon>
        <taxon>Euteleostomi</taxon>
        <taxon>Actinopterygii</taxon>
        <taxon>Neopterygii</taxon>
        <taxon>Teleostei</taxon>
        <taxon>Neoteleostei</taxon>
        <taxon>Acanthomorphata</taxon>
        <taxon>Ovalentaria</taxon>
        <taxon>Atherinomorphae</taxon>
        <taxon>Beloniformes</taxon>
        <taxon>Adrianichthyidae</taxon>
        <taxon>Oryziinae</taxon>
        <taxon>Oryzias</taxon>
    </lineage>
</organism>
<dbReference type="EMBL" id="CM012457">
    <property type="protein sequence ID" value="RVE58463.1"/>
    <property type="molecule type" value="Genomic_DNA"/>
</dbReference>
<feature type="region of interest" description="Disordered" evidence="1">
    <location>
        <begin position="158"/>
        <end position="212"/>
    </location>
</feature>
<accession>A0A437C7H8</accession>
<feature type="domain" description="Integrase p58-like C-terminal" evidence="2">
    <location>
        <begin position="123"/>
        <end position="156"/>
    </location>
</feature>
<dbReference type="GO" id="GO:0005925">
    <property type="term" value="C:focal adhesion"/>
    <property type="evidence" value="ECO:0007669"/>
    <property type="project" value="TreeGrafter"/>
</dbReference>
<dbReference type="InterPro" id="IPR029021">
    <property type="entry name" value="Prot-tyrosine_phosphatase-like"/>
</dbReference>
<dbReference type="InterPro" id="IPR051484">
    <property type="entry name" value="Tensin_PTEN_phosphatase"/>
</dbReference>
<evidence type="ECO:0000313" key="4">
    <source>
        <dbReference type="Proteomes" id="UP000283210"/>
    </source>
</evidence>
<dbReference type="OrthoDB" id="6273691at2759"/>
<dbReference type="Pfam" id="PF22938">
    <property type="entry name" value="Integrase_p58_C"/>
    <property type="match status" value="1"/>
</dbReference>
<dbReference type="AlphaFoldDB" id="A0A437C7H8"/>
<reference evidence="3 4" key="2">
    <citation type="submission" date="2019-01" db="EMBL/GenBank/DDBJ databases">
        <title>A chromosome length genome reference of the Java medaka (oryzias javanicus).</title>
        <authorList>
            <person name="Herpin A."/>
            <person name="Takehana Y."/>
            <person name="Naruse K."/>
            <person name="Ansai S."/>
            <person name="Kawaguchi M."/>
        </authorList>
    </citation>
    <scope>NUCLEOTIDE SEQUENCE [LARGE SCALE GENOMIC DNA]</scope>
    <source>
        <strain evidence="3">RS831</strain>
        <tissue evidence="3">Whole body</tissue>
    </source>
</reference>
<gene>
    <name evidence="3" type="ORF">OJAV_G00209350</name>
</gene>
<dbReference type="Gene3D" id="3.90.190.10">
    <property type="entry name" value="Protein tyrosine phosphatase superfamily"/>
    <property type="match status" value="1"/>
</dbReference>
<dbReference type="InterPro" id="IPR054465">
    <property type="entry name" value="Integrase_p58-like_C"/>
</dbReference>